<comment type="cofactor">
    <cofactor evidence="1 16">
        <name>pyridoxal 5'-phosphate</name>
        <dbReference type="ChEBI" id="CHEBI:597326"/>
    </cofactor>
</comment>
<evidence type="ECO:0000256" key="10">
    <source>
        <dbReference type="ARBA" id="ARBA00022898"/>
    </source>
</evidence>
<evidence type="ECO:0000256" key="4">
    <source>
        <dbReference type="ARBA" id="ARBA00004931"/>
    </source>
</evidence>
<dbReference type="UniPathway" id="UPA00047">
    <property type="reaction ID" value="UER00058"/>
</dbReference>
<comment type="catalytic activity">
    <reaction evidence="13 17">
        <text>L-isoleucine + 2-oxoglutarate = (S)-3-methyl-2-oxopentanoate + L-glutamate</text>
        <dbReference type="Rhea" id="RHEA:24801"/>
        <dbReference type="ChEBI" id="CHEBI:16810"/>
        <dbReference type="ChEBI" id="CHEBI:29985"/>
        <dbReference type="ChEBI" id="CHEBI:35146"/>
        <dbReference type="ChEBI" id="CHEBI:58045"/>
        <dbReference type="EC" id="2.6.1.42"/>
    </reaction>
</comment>
<dbReference type="InterPro" id="IPR005785">
    <property type="entry name" value="B_amino_transI"/>
</dbReference>
<dbReference type="GO" id="GO:0009098">
    <property type="term" value="P:L-leucine biosynthetic process"/>
    <property type="evidence" value="ECO:0007669"/>
    <property type="project" value="UniProtKB-UniPathway"/>
</dbReference>
<evidence type="ECO:0000256" key="6">
    <source>
        <dbReference type="ARBA" id="ARBA00009320"/>
    </source>
</evidence>
<dbReference type="InterPro" id="IPR050571">
    <property type="entry name" value="Class-IV_PLP-Dep_Aminotrnsfr"/>
</dbReference>
<sequence>MALTMDDRDGKIWHNGKLVEWRDSKTHTLTHSLHYGLSVFEGVRAYETPKGTAVFRLQDHTNRLFDSAKIFGMNIPFSKDEINQAHIDVVKANELKSCYFRPIAFYGSNKLGIAPQSDDVQVIVAAWAWGAYLGEEALKQGIRCKISSFSRHHPNITMIKAKASGNYMNSILANTEAHHDGYDEAILLDSTGYVAEGSGENIFVVSRGKLFTPALDVALDGITRRTIIEIAKKLGVEVVEKRITRDELYVADEVFFTGTAAEVTPIREIDNRQIGIGARGELTTELQQRFFDIVQGRNPDYEHYLTYVK</sequence>
<accession>V9H6B3</accession>
<comment type="caution">
    <text evidence="18">The sequence shown here is derived from an EMBL/GenBank/DDBJ whole genome shotgun (WGS) entry which is preliminary data.</text>
</comment>
<reference evidence="18 19" key="1">
    <citation type="submission" date="2010-03" db="EMBL/GenBank/DDBJ databases">
        <authorList>
            <consortium name="The Broad Institute Genome Sequencing Platform"/>
            <person name="Ward D."/>
            <person name="Earl A."/>
            <person name="Feldgarden M."/>
            <person name="Gevers D."/>
            <person name="Young S."/>
            <person name="Zeng Q."/>
            <person name="Koehrsen M."/>
            <person name="Alvarado L."/>
            <person name="Berlin A.M."/>
            <person name="Borenstein D."/>
            <person name="Chapman S.B."/>
            <person name="Chen Z."/>
            <person name="Engels R."/>
            <person name="Freedman E."/>
            <person name="Gellesch M."/>
            <person name="Goldberg J."/>
            <person name="Griggs A."/>
            <person name="Gujja S."/>
            <person name="Heilman E.R."/>
            <person name="Heiman D.I."/>
            <person name="Hepburn T.A."/>
            <person name="Howarth C."/>
            <person name="Jen D."/>
            <person name="Larson L."/>
            <person name="Mehta T."/>
            <person name="Park D."/>
            <person name="Pearson M."/>
            <person name="Richards J."/>
            <person name="Roberts A."/>
            <person name="Saif S."/>
            <person name="Shea T.D."/>
            <person name="Shenoy N."/>
            <person name="Sisk P."/>
            <person name="Stolte C."/>
            <person name="Sykes S.N."/>
            <person name="Walk T."/>
            <person name="White J."/>
            <person name="Yandava C."/>
            <person name="Izard J."/>
            <person name="Baranova O.V."/>
            <person name="Blanton J.M."/>
            <person name="Tanner A.C."/>
            <person name="Dewhirst F."/>
            <person name="Haas B."/>
            <person name="Nusbaum C."/>
            <person name="Birren B."/>
        </authorList>
    </citation>
    <scope>NUCLEOTIDE SEQUENCE [LARGE SCALE GENOMIC DNA]</scope>
    <source>
        <strain evidence="18 19">ATCC 29453</strain>
    </source>
</reference>
<dbReference type="EC" id="2.6.1.42" evidence="17"/>
<organism evidence="18 19">
    <name type="scientific">Simonsiella muelleri ATCC 29453</name>
    <dbReference type="NCBI Taxonomy" id="641147"/>
    <lineage>
        <taxon>Bacteria</taxon>
        <taxon>Pseudomonadati</taxon>
        <taxon>Pseudomonadota</taxon>
        <taxon>Betaproteobacteria</taxon>
        <taxon>Neisseriales</taxon>
        <taxon>Neisseriaceae</taxon>
        <taxon>Simonsiella</taxon>
    </lineage>
</organism>
<dbReference type="Proteomes" id="UP000017813">
    <property type="component" value="Unassembled WGS sequence"/>
</dbReference>
<comment type="pathway">
    <text evidence="3 17">Amino-acid biosynthesis; L-isoleucine biosynthesis; L-isoleucine from 2-oxobutanoate: step 4/4.</text>
</comment>
<dbReference type="eggNOG" id="COG0115">
    <property type="taxonomic scope" value="Bacteria"/>
</dbReference>
<dbReference type="GO" id="GO:0009099">
    <property type="term" value="P:L-valine biosynthetic process"/>
    <property type="evidence" value="ECO:0007669"/>
    <property type="project" value="UniProtKB-UniPathway"/>
</dbReference>
<evidence type="ECO:0000256" key="15">
    <source>
        <dbReference type="RuleBase" id="RU004106"/>
    </source>
</evidence>
<comment type="similarity">
    <text evidence="6 15">Belongs to the class-IV pyridoxal-phosphate-dependent aminotransferase family.</text>
</comment>
<evidence type="ECO:0000256" key="11">
    <source>
        <dbReference type="ARBA" id="ARBA00023304"/>
    </source>
</evidence>
<dbReference type="UniPathway" id="UPA00048">
    <property type="reaction ID" value="UER00073"/>
</dbReference>
<comment type="pathway">
    <text evidence="4 17">Amino-acid biosynthesis; L-valine biosynthesis; L-valine from pyruvate: step 4/4.</text>
</comment>
<dbReference type="RefSeq" id="WP_002641578.1">
    <property type="nucleotide sequence ID" value="NZ_CP019448.1"/>
</dbReference>
<comment type="catalytic activity">
    <reaction evidence="14 17">
        <text>L-leucine + 2-oxoglutarate = 4-methyl-2-oxopentanoate + L-glutamate</text>
        <dbReference type="Rhea" id="RHEA:18321"/>
        <dbReference type="ChEBI" id="CHEBI:16810"/>
        <dbReference type="ChEBI" id="CHEBI:17865"/>
        <dbReference type="ChEBI" id="CHEBI:29985"/>
        <dbReference type="ChEBI" id="CHEBI:57427"/>
        <dbReference type="EC" id="2.6.1.42"/>
    </reaction>
</comment>
<dbReference type="InterPro" id="IPR001544">
    <property type="entry name" value="Aminotrans_IV"/>
</dbReference>
<evidence type="ECO:0000256" key="12">
    <source>
        <dbReference type="ARBA" id="ARBA00048212"/>
    </source>
</evidence>
<dbReference type="FunFam" id="3.20.10.10:FF:000001">
    <property type="entry name" value="Branched-chain-amino-acid aminotransferase"/>
    <property type="match status" value="1"/>
</dbReference>
<dbReference type="InterPro" id="IPR036038">
    <property type="entry name" value="Aminotransferase-like"/>
</dbReference>
<evidence type="ECO:0000256" key="7">
    <source>
        <dbReference type="ARBA" id="ARBA00022576"/>
    </source>
</evidence>
<dbReference type="HOGENOM" id="CLU_020844_3_1_4"/>
<dbReference type="InterPro" id="IPR043132">
    <property type="entry name" value="BCAT-like_C"/>
</dbReference>
<dbReference type="Pfam" id="PF01063">
    <property type="entry name" value="Aminotran_4"/>
    <property type="match status" value="1"/>
</dbReference>
<evidence type="ECO:0000256" key="16">
    <source>
        <dbReference type="RuleBase" id="RU004516"/>
    </source>
</evidence>
<dbReference type="GO" id="GO:0009097">
    <property type="term" value="P:isoleucine biosynthetic process"/>
    <property type="evidence" value="ECO:0007669"/>
    <property type="project" value="UniProtKB-UniPathway"/>
</dbReference>
<gene>
    <name evidence="17" type="primary">ilvE</name>
    <name evidence="18" type="ORF">HMPREF9021_00796</name>
</gene>
<dbReference type="GO" id="GO:0006532">
    <property type="term" value="P:aspartate biosynthetic process"/>
    <property type="evidence" value="ECO:0007669"/>
    <property type="project" value="TreeGrafter"/>
</dbReference>
<dbReference type="KEGG" id="smur:BWP33_09315"/>
<dbReference type="PANTHER" id="PTHR42743:SF11">
    <property type="entry name" value="AMINODEOXYCHORISMATE LYASE"/>
    <property type="match status" value="1"/>
</dbReference>
<evidence type="ECO:0000256" key="14">
    <source>
        <dbReference type="ARBA" id="ARBA00049229"/>
    </source>
</evidence>
<keyword evidence="7 17" id="KW-0032">Aminotransferase</keyword>
<comment type="pathway">
    <text evidence="5 17">Amino-acid biosynthesis; L-leucine biosynthesis; L-leucine from 3-methyl-2-oxobutanoate: step 4/4.</text>
</comment>
<keyword evidence="8 17" id="KW-0028">Amino-acid biosynthesis</keyword>
<dbReference type="InterPro" id="IPR043131">
    <property type="entry name" value="BCAT-like_N"/>
</dbReference>
<evidence type="ECO:0000256" key="1">
    <source>
        <dbReference type="ARBA" id="ARBA00001933"/>
    </source>
</evidence>
<comment type="catalytic activity">
    <reaction evidence="12 17">
        <text>L-valine + 2-oxoglutarate = 3-methyl-2-oxobutanoate + L-glutamate</text>
        <dbReference type="Rhea" id="RHEA:24813"/>
        <dbReference type="ChEBI" id="CHEBI:11851"/>
        <dbReference type="ChEBI" id="CHEBI:16810"/>
        <dbReference type="ChEBI" id="CHEBI:29985"/>
        <dbReference type="ChEBI" id="CHEBI:57762"/>
        <dbReference type="EC" id="2.6.1.42"/>
    </reaction>
</comment>
<dbReference type="Gene3D" id="3.20.10.10">
    <property type="entry name" value="D-amino Acid Aminotransferase, subunit A, domain 2"/>
    <property type="match status" value="1"/>
</dbReference>
<dbReference type="Gene3D" id="3.30.470.10">
    <property type="match status" value="1"/>
</dbReference>
<evidence type="ECO:0000256" key="3">
    <source>
        <dbReference type="ARBA" id="ARBA00004824"/>
    </source>
</evidence>
<evidence type="ECO:0000256" key="5">
    <source>
        <dbReference type="ARBA" id="ARBA00005072"/>
    </source>
</evidence>
<evidence type="ECO:0000256" key="2">
    <source>
        <dbReference type="ARBA" id="ARBA00003109"/>
    </source>
</evidence>
<evidence type="ECO:0000256" key="8">
    <source>
        <dbReference type="ARBA" id="ARBA00022605"/>
    </source>
</evidence>
<evidence type="ECO:0000256" key="13">
    <source>
        <dbReference type="ARBA" id="ARBA00048798"/>
    </source>
</evidence>
<keyword evidence="19" id="KW-1185">Reference proteome</keyword>
<keyword evidence="11 17" id="KW-0100">Branched-chain amino acid biosynthesis</keyword>
<dbReference type="InterPro" id="IPR018300">
    <property type="entry name" value="Aminotrans_IV_CS"/>
</dbReference>
<dbReference type="PROSITE" id="PS00770">
    <property type="entry name" value="AA_TRANSFER_CLASS_4"/>
    <property type="match status" value="1"/>
</dbReference>
<dbReference type="InterPro" id="IPR033939">
    <property type="entry name" value="BCAT_family"/>
</dbReference>
<dbReference type="GO" id="GO:0052656">
    <property type="term" value="F:L-isoleucine-2-oxoglutarate transaminase activity"/>
    <property type="evidence" value="ECO:0007669"/>
    <property type="project" value="RHEA"/>
</dbReference>
<keyword evidence="9 17" id="KW-0808">Transferase</keyword>
<dbReference type="UniPathway" id="UPA00049">
    <property type="reaction ID" value="UER00062"/>
</dbReference>
<reference evidence="18 19" key="2">
    <citation type="submission" date="2011-10" db="EMBL/GenBank/DDBJ databases">
        <title>The Genome Sequence of Simonsiella muelleri ATCC 29453.</title>
        <authorList>
            <consortium name="The Broad Institute Genome Sequencing Platform"/>
            <consortium name="The Broad Institute Genome Sequencing Center for Infectious Disease"/>
            <person name="Earl A."/>
            <person name="Ward D."/>
            <person name="Feldgarden M."/>
            <person name="Gevers D."/>
            <person name="Izard J."/>
            <person name="Baranova O.V."/>
            <person name="Blanton J.M."/>
            <person name="Tanner A.C."/>
            <person name="Dewhirst F."/>
            <person name="Young S.K."/>
            <person name="Zeng Q."/>
            <person name="Gargeya S."/>
            <person name="Fitzgerald M."/>
            <person name="Haas B."/>
            <person name="Abouelleil A."/>
            <person name="Alvarado L."/>
            <person name="Arachchi H.M."/>
            <person name="Berlin A."/>
            <person name="Brown A."/>
            <person name="Chapman S.B."/>
            <person name="Chen Z."/>
            <person name="Dunbar C."/>
            <person name="Freedman E."/>
            <person name="Gearin G."/>
            <person name="Goldberg J."/>
            <person name="Griggs A."/>
            <person name="Gujja S."/>
            <person name="Heiman D."/>
            <person name="Howarth C."/>
            <person name="Larson L."/>
            <person name="Lui A."/>
            <person name="MacDonald P.J.P."/>
            <person name="Montmayeur A."/>
            <person name="Murphy C."/>
            <person name="Neiman D."/>
            <person name="Pearson M."/>
            <person name="Priest M."/>
            <person name="Roberts A."/>
            <person name="Saif S."/>
            <person name="Shea T."/>
            <person name="Shenoy N."/>
            <person name="Sisk P."/>
            <person name="Stolte C."/>
            <person name="Sykes S."/>
            <person name="Wortman J."/>
            <person name="Nusbaum C."/>
            <person name="Birren B."/>
        </authorList>
    </citation>
    <scope>NUCLEOTIDE SEQUENCE [LARGE SCALE GENOMIC DNA]</scope>
    <source>
        <strain evidence="18 19">ATCC 29453</strain>
    </source>
</reference>
<dbReference type="EMBL" id="ADCY02000015">
    <property type="protein sequence ID" value="EFG31526.1"/>
    <property type="molecule type" value="Genomic_DNA"/>
</dbReference>
<comment type="function">
    <text evidence="2 17">Acts on leucine, isoleucine and valine.</text>
</comment>
<protein>
    <recommendedName>
        <fullName evidence="17">Branched-chain-amino-acid aminotransferase</fullName>
        <shortName evidence="17">BCAT</shortName>
        <ecNumber evidence="17">2.6.1.42</ecNumber>
    </recommendedName>
</protein>
<dbReference type="GO" id="GO:0005829">
    <property type="term" value="C:cytosol"/>
    <property type="evidence" value="ECO:0007669"/>
    <property type="project" value="TreeGrafter"/>
</dbReference>
<dbReference type="GO" id="GO:0052654">
    <property type="term" value="F:L-leucine-2-oxoglutarate transaminase activity"/>
    <property type="evidence" value="ECO:0007669"/>
    <property type="project" value="RHEA"/>
</dbReference>
<evidence type="ECO:0000256" key="9">
    <source>
        <dbReference type="ARBA" id="ARBA00022679"/>
    </source>
</evidence>
<keyword evidence="10 16" id="KW-0663">Pyridoxal phosphate</keyword>
<dbReference type="CDD" id="cd01557">
    <property type="entry name" value="BCAT_beta_family"/>
    <property type="match status" value="1"/>
</dbReference>
<dbReference type="SUPFAM" id="SSF56752">
    <property type="entry name" value="D-aminoacid aminotransferase-like PLP-dependent enzymes"/>
    <property type="match status" value="1"/>
</dbReference>
<dbReference type="AlphaFoldDB" id="V9H6B3"/>
<evidence type="ECO:0000313" key="19">
    <source>
        <dbReference type="Proteomes" id="UP000017813"/>
    </source>
</evidence>
<dbReference type="NCBIfam" id="NF005146">
    <property type="entry name" value="PRK06606.1"/>
    <property type="match status" value="1"/>
</dbReference>
<evidence type="ECO:0000313" key="18">
    <source>
        <dbReference type="EMBL" id="EFG31526.1"/>
    </source>
</evidence>
<dbReference type="PANTHER" id="PTHR42743">
    <property type="entry name" value="AMINO-ACID AMINOTRANSFERASE"/>
    <property type="match status" value="1"/>
</dbReference>
<dbReference type="GO" id="GO:0052655">
    <property type="term" value="F:L-valine-2-oxoglutarate transaminase activity"/>
    <property type="evidence" value="ECO:0007669"/>
    <property type="project" value="RHEA"/>
</dbReference>
<dbReference type="OrthoDB" id="21319at2"/>
<evidence type="ECO:0000256" key="17">
    <source>
        <dbReference type="RuleBase" id="RU364094"/>
    </source>
</evidence>
<dbReference type="STRING" id="641147.HMPREF9021_00796"/>
<dbReference type="NCBIfam" id="TIGR01122">
    <property type="entry name" value="ilvE_I"/>
    <property type="match status" value="1"/>
</dbReference>
<proteinExistence type="inferred from homology"/>
<name>V9H6B3_9NEIS</name>